<dbReference type="Gene3D" id="2.30.29.30">
    <property type="entry name" value="Pleckstrin-homology domain (PH domain)/Phosphotyrosine-binding domain (PTB)"/>
    <property type="match status" value="1"/>
</dbReference>
<feature type="compositionally biased region" description="Pro residues" evidence="1">
    <location>
        <begin position="442"/>
        <end position="453"/>
    </location>
</feature>
<sequence>MNHLSLHVSDDEGTVDSATPSIIKSIRDRPIDFDVASSQLICSGFMSKKARGRRMVGKLFDNTRMRWFELRCDGSVLPTYCLLYYKAKDDKKPKGTIYLSPFDSILQSEDNLCEITLQCEHDTETKHQMLMMIAEDENCANAWIESFQQAIVTLNRLTVITEGDDEDRPTSTRPGGRVSLMDNGMIVAHKDKDKMDDVNWGKKNRPSQVISSEHLSLSSESPQQQILRKRDIIKGMITGDKRISTLAGGMVGKKLKDFLDWPKVTGNGGNATSGKALMFAMANEFVASDESSSDYDTDGHEVIDPKLPHPNPSHKQGSLLLITHEDSPNEFGDALRNNPSPVKEIGNVNLEKDVVDLSLNSPVRSGGSVRELFQSTSSLTISRTRTMTAASLGLPPAPVAPVAPGGVSPGLTSSGSGVGGSDRSFSIERTRTMTAASLGMGAPPPPPPPPGNV</sequence>
<feature type="compositionally biased region" description="Low complexity" evidence="1">
    <location>
        <begin position="403"/>
        <end position="415"/>
    </location>
</feature>
<dbReference type="InterPro" id="IPR001849">
    <property type="entry name" value="PH_domain"/>
</dbReference>
<reference evidence="4" key="1">
    <citation type="journal article" date="2023" name="Commun. Biol.">
        <title>Genome analysis of Parmales, the sister group of diatoms, reveals the evolutionary specialization of diatoms from phago-mixotrophs to photoautotrophs.</title>
        <authorList>
            <person name="Ban H."/>
            <person name="Sato S."/>
            <person name="Yoshikawa S."/>
            <person name="Yamada K."/>
            <person name="Nakamura Y."/>
            <person name="Ichinomiya M."/>
            <person name="Sato N."/>
            <person name="Blanc-Mathieu R."/>
            <person name="Endo H."/>
            <person name="Kuwata A."/>
            <person name="Ogata H."/>
        </authorList>
    </citation>
    <scope>NUCLEOTIDE SEQUENCE [LARGE SCALE GENOMIC DNA]</scope>
    <source>
        <strain evidence="4">NIES 3700</strain>
    </source>
</reference>
<dbReference type="Pfam" id="PF00169">
    <property type="entry name" value="PH"/>
    <property type="match status" value="1"/>
</dbReference>
<dbReference type="SMART" id="SM00233">
    <property type="entry name" value="PH"/>
    <property type="match status" value="1"/>
</dbReference>
<dbReference type="PROSITE" id="PS50003">
    <property type="entry name" value="PH_DOMAIN"/>
    <property type="match status" value="1"/>
</dbReference>
<keyword evidence="4" id="KW-1185">Reference proteome</keyword>
<dbReference type="AlphaFoldDB" id="A0A9W7CG70"/>
<comment type="caution">
    <text evidence="3">The sequence shown here is derived from an EMBL/GenBank/DDBJ whole genome shotgun (WGS) entry which is preliminary data.</text>
</comment>
<dbReference type="Proteomes" id="UP001165122">
    <property type="component" value="Unassembled WGS sequence"/>
</dbReference>
<organism evidence="3 4">
    <name type="scientific">Triparma laevis f. longispina</name>
    <dbReference type="NCBI Taxonomy" id="1714387"/>
    <lineage>
        <taxon>Eukaryota</taxon>
        <taxon>Sar</taxon>
        <taxon>Stramenopiles</taxon>
        <taxon>Ochrophyta</taxon>
        <taxon>Bolidophyceae</taxon>
        <taxon>Parmales</taxon>
        <taxon>Triparmaceae</taxon>
        <taxon>Triparma</taxon>
    </lineage>
</organism>
<evidence type="ECO:0000256" key="1">
    <source>
        <dbReference type="SAM" id="MobiDB-lite"/>
    </source>
</evidence>
<feature type="compositionally biased region" description="Low complexity" evidence="1">
    <location>
        <begin position="207"/>
        <end position="224"/>
    </location>
</feature>
<protein>
    <recommendedName>
        <fullName evidence="2">PH domain-containing protein</fullName>
    </recommendedName>
</protein>
<gene>
    <name evidence="3" type="ORF">TrLO_g13134</name>
</gene>
<evidence type="ECO:0000259" key="2">
    <source>
        <dbReference type="PROSITE" id="PS50003"/>
    </source>
</evidence>
<feature type="domain" description="PH" evidence="2">
    <location>
        <begin position="39"/>
        <end position="152"/>
    </location>
</feature>
<feature type="region of interest" description="Disordered" evidence="1">
    <location>
        <begin position="196"/>
        <end position="224"/>
    </location>
</feature>
<evidence type="ECO:0000313" key="4">
    <source>
        <dbReference type="Proteomes" id="UP001165122"/>
    </source>
</evidence>
<feature type="region of interest" description="Disordered" evidence="1">
    <location>
        <begin position="403"/>
        <end position="453"/>
    </location>
</feature>
<name>A0A9W7CG70_9STRA</name>
<dbReference type="EMBL" id="BRXW01000082">
    <property type="protein sequence ID" value="GMI05173.1"/>
    <property type="molecule type" value="Genomic_DNA"/>
</dbReference>
<dbReference type="SUPFAM" id="SSF50729">
    <property type="entry name" value="PH domain-like"/>
    <property type="match status" value="1"/>
</dbReference>
<dbReference type="OrthoDB" id="185175at2759"/>
<accession>A0A9W7CG70</accession>
<dbReference type="InterPro" id="IPR011993">
    <property type="entry name" value="PH-like_dom_sf"/>
</dbReference>
<evidence type="ECO:0000313" key="3">
    <source>
        <dbReference type="EMBL" id="GMI05173.1"/>
    </source>
</evidence>
<proteinExistence type="predicted"/>